<gene>
    <name evidence="4" type="primary">SDR1_3</name>
    <name evidence="4" type="ORF">CFP56_001550</name>
</gene>
<dbReference type="InterPro" id="IPR002347">
    <property type="entry name" value="SDR_fam"/>
</dbReference>
<dbReference type="Proteomes" id="UP000237347">
    <property type="component" value="Unassembled WGS sequence"/>
</dbReference>
<name>A0AAW0ILW3_QUESU</name>
<dbReference type="SUPFAM" id="SSF51735">
    <property type="entry name" value="NAD(P)-binding Rossmann-fold domains"/>
    <property type="match status" value="1"/>
</dbReference>
<dbReference type="PANTHER" id="PTHR43490">
    <property type="entry name" value="(+)-NEOMENTHOL DEHYDROGENASE"/>
    <property type="match status" value="1"/>
</dbReference>
<organism evidence="4 5">
    <name type="scientific">Quercus suber</name>
    <name type="common">Cork oak</name>
    <dbReference type="NCBI Taxonomy" id="58331"/>
    <lineage>
        <taxon>Eukaryota</taxon>
        <taxon>Viridiplantae</taxon>
        <taxon>Streptophyta</taxon>
        <taxon>Embryophyta</taxon>
        <taxon>Tracheophyta</taxon>
        <taxon>Spermatophyta</taxon>
        <taxon>Magnoliopsida</taxon>
        <taxon>eudicotyledons</taxon>
        <taxon>Gunneridae</taxon>
        <taxon>Pentapetalae</taxon>
        <taxon>rosids</taxon>
        <taxon>fabids</taxon>
        <taxon>Fagales</taxon>
        <taxon>Fagaceae</taxon>
        <taxon>Quercus</taxon>
    </lineage>
</organism>
<dbReference type="InterPro" id="IPR036291">
    <property type="entry name" value="NAD(P)-bd_dom_sf"/>
</dbReference>
<dbReference type="PANTHER" id="PTHR43490:SF131">
    <property type="entry name" value="SALUTARIDINE REDUCTASE-LIKE ISOFORM X2"/>
    <property type="match status" value="1"/>
</dbReference>
<accession>A0AAW0ILW3</accession>
<dbReference type="GO" id="GO:0016020">
    <property type="term" value="C:membrane"/>
    <property type="evidence" value="ECO:0007669"/>
    <property type="project" value="TreeGrafter"/>
</dbReference>
<evidence type="ECO:0000256" key="3">
    <source>
        <dbReference type="ARBA" id="ARBA00023002"/>
    </source>
</evidence>
<comment type="similarity">
    <text evidence="1">Belongs to the short-chain dehydrogenases/reductases (SDR) family.</text>
</comment>
<keyword evidence="2" id="KW-0521">NADP</keyword>
<evidence type="ECO:0000313" key="5">
    <source>
        <dbReference type="Proteomes" id="UP000237347"/>
    </source>
</evidence>
<dbReference type="EMBL" id="PKMF04001003">
    <property type="protein sequence ID" value="KAK7815440.1"/>
    <property type="molecule type" value="Genomic_DNA"/>
</dbReference>
<comment type="caution">
    <text evidence="4">The sequence shown here is derived from an EMBL/GenBank/DDBJ whole genome shotgun (WGS) entry which is preliminary data.</text>
</comment>
<evidence type="ECO:0000256" key="2">
    <source>
        <dbReference type="ARBA" id="ARBA00022857"/>
    </source>
</evidence>
<dbReference type="Pfam" id="PF00106">
    <property type="entry name" value="adh_short"/>
    <property type="match status" value="1"/>
</dbReference>
<protein>
    <submittedName>
        <fullName evidence="4">(+)-neomenthol dehydrogenase</fullName>
    </submittedName>
</protein>
<keyword evidence="5" id="KW-1185">Reference proteome</keyword>
<dbReference type="PRINTS" id="PR00080">
    <property type="entry name" value="SDRFAMILY"/>
</dbReference>
<reference evidence="4 5" key="1">
    <citation type="journal article" date="2018" name="Sci. Data">
        <title>The draft genome sequence of cork oak.</title>
        <authorList>
            <person name="Ramos A.M."/>
            <person name="Usie A."/>
            <person name="Barbosa P."/>
            <person name="Barros P.M."/>
            <person name="Capote T."/>
            <person name="Chaves I."/>
            <person name="Simoes F."/>
            <person name="Abreu I."/>
            <person name="Carrasquinho I."/>
            <person name="Faro C."/>
            <person name="Guimaraes J.B."/>
            <person name="Mendonca D."/>
            <person name="Nobrega F."/>
            <person name="Rodrigues L."/>
            <person name="Saibo N.J.M."/>
            <person name="Varela M.C."/>
            <person name="Egas C."/>
            <person name="Matos J."/>
            <person name="Miguel C.M."/>
            <person name="Oliveira M.M."/>
            <person name="Ricardo C.P."/>
            <person name="Goncalves S."/>
        </authorList>
    </citation>
    <scope>NUCLEOTIDE SEQUENCE [LARGE SCALE GENOMIC DNA]</scope>
    <source>
        <strain evidence="5">cv. HL8</strain>
    </source>
</reference>
<dbReference type="AlphaFoldDB" id="A0AAW0ILW3"/>
<dbReference type="PRINTS" id="PR00081">
    <property type="entry name" value="GDHRDH"/>
</dbReference>
<proteinExistence type="inferred from homology"/>
<evidence type="ECO:0000313" key="4">
    <source>
        <dbReference type="EMBL" id="KAK7815440.1"/>
    </source>
</evidence>
<keyword evidence="3" id="KW-0560">Oxidoreductase</keyword>
<dbReference type="GO" id="GO:0016491">
    <property type="term" value="F:oxidoreductase activity"/>
    <property type="evidence" value="ECO:0007669"/>
    <property type="project" value="UniProtKB-KW"/>
</dbReference>
<dbReference type="Gene3D" id="3.40.50.720">
    <property type="entry name" value="NAD(P)-binding Rossmann-like Domain"/>
    <property type="match status" value="1"/>
</dbReference>
<evidence type="ECO:0000256" key="1">
    <source>
        <dbReference type="ARBA" id="ARBA00006484"/>
    </source>
</evidence>
<sequence length="176" mass="19133">MTPGTKRIAVVTGANKGIGYGICQQLASNGIKVVLTARDVRRGNEAVGKLKTAGYSDVVFHQLDVTDPVSVSSLVDFIKTQFGKLDILVNNAGINGAIVDKELWNLGLDEFISNENARKKLEDVDGLTEEKVDEVVEGFLEDVKENSIEVKGWPINFSAYFVSKAALNAYTRVLAK</sequence>